<dbReference type="Proteomes" id="UP000249746">
    <property type="component" value="Unassembled WGS sequence"/>
</dbReference>
<accession>A0A2W6PM26</accession>
<protein>
    <submittedName>
        <fullName evidence="1">Uncharacterized protein</fullName>
    </submittedName>
</protein>
<gene>
    <name evidence="1" type="ORF">B6S12_07630</name>
</gene>
<proteinExistence type="predicted"/>
<reference evidence="1 2" key="1">
    <citation type="submission" date="2017-03" db="EMBL/GenBank/DDBJ databases">
        <title>Genomic and clinical evidence uncovers the enterohepatic species Helicobacter valdiviensis as a potential human intestinal pathogen.</title>
        <authorList>
            <person name="Fresia P."/>
            <person name="Jara R."/>
            <person name="Sierra R."/>
            <person name="Ferres I."/>
            <person name="Greif G."/>
            <person name="Iraola G."/>
            <person name="Collado L."/>
        </authorList>
    </citation>
    <scope>NUCLEOTIDE SEQUENCE [LARGE SCALE GENOMIC DNA]</scope>
    <source>
        <strain evidence="1 2">WBE14</strain>
    </source>
</reference>
<organism evidence="1 2">
    <name type="scientific">Helicobacter valdiviensis</name>
    <dbReference type="NCBI Taxonomy" id="1458358"/>
    <lineage>
        <taxon>Bacteria</taxon>
        <taxon>Pseudomonadati</taxon>
        <taxon>Campylobacterota</taxon>
        <taxon>Epsilonproteobacteria</taxon>
        <taxon>Campylobacterales</taxon>
        <taxon>Helicobacteraceae</taxon>
        <taxon>Helicobacter</taxon>
    </lineage>
</organism>
<keyword evidence="2" id="KW-1185">Reference proteome</keyword>
<dbReference type="AlphaFoldDB" id="A0A2W6PM26"/>
<sequence length="149" mass="16789">MNTMLLGSGGGGHLASNGKVYNNKITLKLENTTPYSSSLFDGNRSFFIEAYTYFKTSSPITINIPILQPYPKDIVFGCDGFDFRTAKSQLIFNLVETYSNRRVFTTTPLKQSWEIKLVSKIFLACRNTANALFVSELSNLVCDVNLYWN</sequence>
<dbReference type="EMBL" id="NBIU01000023">
    <property type="protein sequence ID" value="PZT47723.1"/>
    <property type="molecule type" value="Genomic_DNA"/>
</dbReference>
<evidence type="ECO:0000313" key="1">
    <source>
        <dbReference type="EMBL" id="PZT47723.1"/>
    </source>
</evidence>
<name>A0A2W6PM26_9HELI</name>
<dbReference type="RefSeq" id="WP_111230213.1">
    <property type="nucleotide sequence ID" value="NZ_NBIU01000023.1"/>
</dbReference>
<comment type="caution">
    <text evidence="1">The sequence shown here is derived from an EMBL/GenBank/DDBJ whole genome shotgun (WGS) entry which is preliminary data.</text>
</comment>
<evidence type="ECO:0000313" key="2">
    <source>
        <dbReference type="Proteomes" id="UP000249746"/>
    </source>
</evidence>